<reference evidence="2" key="1">
    <citation type="submission" date="2021-03" db="EMBL/GenBank/DDBJ databases">
        <title>novel species isolated from a fishpond in China.</title>
        <authorList>
            <person name="Lu H."/>
            <person name="Cai Z."/>
        </authorList>
    </citation>
    <scope>NUCLEOTIDE SEQUENCE</scope>
    <source>
        <strain evidence="2">JCM 30855</strain>
    </source>
</reference>
<dbReference type="EMBL" id="JAFKCV010000012">
    <property type="protein sequence ID" value="MBN7826985.1"/>
    <property type="molecule type" value="Genomic_DNA"/>
</dbReference>
<feature type="transmembrane region" description="Helical" evidence="1">
    <location>
        <begin position="40"/>
        <end position="58"/>
    </location>
</feature>
<proteinExistence type="predicted"/>
<dbReference type="Pfam" id="PF11750">
    <property type="entry name" value="DUF3307"/>
    <property type="match status" value="1"/>
</dbReference>
<organism evidence="2 3">
    <name type="scientific">Bowmanella dokdonensis</name>
    <dbReference type="NCBI Taxonomy" id="751969"/>
    <lineage>
        <taxon>Bacteria</taxon>
        <taxon>Pseudomonadati</taxon>
        <taxon>Pseudomonadota</taxon>
        <taxon>Gammaproteobacteria</taxon>
        <taxon>Alteromonadales</taxon>
        <taxon>Alteromonadaceae</taxon>
        <taxon>Bowmanella</taxon>
    </lineage>
</organism>
<protein>
    <submittedName>
        <fullName evidence="2">DUF3307 domain-containing protein</fullName>
    </submittedName>
</protein>
<keyword evidence="1" id="KW-0812">Transmembrane</keyword>
<sequence>MHEGILLAAVLVSHLLADFFLQPISWIEDRLAYHYRSTKLLYHTSVHGLLSFATLWLWEGLLGWGWSIWQPLLLAGLIALLHYLTDLAKSYCPRTTRYFLIDQVLHLLVLVWVWLYVTNSWPLLNDLWPTLFHLNNWIILTAYLLVMRPVSVLIANLLKHWGAQASADSSPSTGHAIGVVERVLILTLILLQQYASVGFVLAAKSIFRFGDLTRQADRKMTEYVMLGTLLSVTLTLIIGLLCSALLSR</sequence>
<feature type="transmembrane region" description="Helical" evidence="1">
    <location>
        <begin position="6"/>
        <end position="28"/>
    </location>
</feature>
<dbReference type="RefSeq" id="WP_206575096.1">
    <property type="nucleotide sequence ID" value="NZ_JAFKCV010000012.1"/>
</dbReference>
<feature type="transmembrane region" description="Helical" evidence="1">
    <location>
        <begin position="137"/>
        <end position="158"/>
    </location>
</feature>
<dbReference type="InterPro" id="IPR021737">
    <property type="entry name" value="Phage_phiKZ_Orf197"/>
</dbReference>
<dbReference type="AlphaFoldDB" id="A0A939DQL4"/>
<name>A0A939DQL4_9ALTE</name>
<feature type="transmembrane region" description="Helical" evidence="1">
    <location>
        <begin position="96"/>
        <end position="117"/>
    </location>
</feature>
<keyword evidence="3" id="KW-1185">Reference proteome</keyword>
<accession>A0A939DQL4</accession>
<evidence type="ECO:0000256" key="1">
    <source>
        <dbReference type="SAM" id="Phobius"/>
    </source>
</evidence>
<gene>
    <name evidence="2" type="ORF">J0A66_17260</name>
</gene>
<keyword evidence="1" id="KW-0472">Membrane</keyword>
<feature type="transmembrane region" description="Helical" evidence="1">
    <location>
        <begin position="223"/>
        <end position="246"/>
    </location>
</feature>
<feature type="transmembrane region" description="Helical" evidence="1">
    <location>
        <begin position="64"/>
        <end position="84"/>
    </location>
</feature>
<comment type="caution">
    <text evidence="2">The sequence shown here is derived from an EMBL/GenBank/DDBJ whole genome shotgun (WGS) entry which is preliminary data.</text>
</comment>
<evidence type="ECO:0000313" key="3">
    <source>
        <dbReference type="Proteomes" id="UP000664654"/>
    </source>
</evidence>
<dbReference type="Proteomes" id="UP000664654">
    <property type="component" value="Unassembled WGS sequence"/>
</dbReference>
<keyword evidence="1" id="KW-1133">Transmembrane helix</keyword>
<feature type="transmembrane region" description="Helical" evidence="1">
    <location>
        <begin position="179"/>
        <end position="203"/>
    </location>
</feature>
<evidence type="ECO:0000313" key="2">
    <source>
        <dbReference type="EMBL" id="MBN7826985.1"/>
    </source>
</evidence>